<dbReference type="GO" id="GO:0030527">
    <property type="term" value="F:structural constituent of chromatin"/>
    <property type="evidence" value="ECO:0007669"/>
    <property type="project" value="TreeGrafter"/>
</dbReference>
<dbReference type="Proteomes" id="UP000318821">
    <property type="component" value="Unassembled WGS sequence"/>
</dbReference>
<dbReference type="InterPro" id="IPR017441">
    <property type="entry name" value="Protein_kinase_ATP_BS"/>
</dbReference>
<evidence type="ECO:0000256" key="5">
    <source>
        <dbReference type="SAM" id="MobiDB-lite"/>
    </source>
</evidence>
<feature type="region of interest" description="Disordered" evidence="5">
    <location>
        <begin position="1529"/>
        <end position="1561"/>
    </location>
</feature>
<feature type="region of interest" description="Disordered" evidence="5">
    <location>
        <begin position="2201"/>
        <end position="2233"/>
    </location>
</feature>
<feature type="compositionally biased region" description="Polar residues" evidence="5">
    <location>
        <begin position="1315"/>
        <end position="1334"/>
    </location>
</feature>
<gene>
    <name evidence="8" type="ORF">CGC20_25880</name>
</gene>
<dbReference type="PROSITE" id="PS00107">
    <property type="entry name" value="PROTEIN_KINASE_ATP"/>
    <property type="match status" value="1"/>
</dbReference>
<feature type="compositionally biased region" description="Low complexity" evidence="5">
    <location>
        <begin position="487"/>
        <end position="509"/>
    </location>
</feature>
<dbReference type="InterPro" id="IPR052877">
    <property type="entry name" value="Lamin_tail_domain"/>
</dbReference>
<feature type="compositionally biased region" description="Polar residues" evidence="5">
    <location>
        <begin position="131"/>
        <end position="147"/>
    </location>
</feature>
<feature type="compositionally biased region" description="Basic and acidic residues" evidence="5">
    <location>
        <begin position="1085"/>
        <end position="1095"/>
    </location>
</feature>
<feature type="compositionally biased region" description="Polar residues" evidence="5">
    <location>
        <begin position="1959"/>
        <end position="1977"/>
    </location>
</feature>
<feature type="coiled-coil region" evidence="4">
    <location>
        <begin position="162"/>
        <end position="232"/>
    </location>
</feature>
<feature type="compositionally biased region" description="Polar residues" evidence="5">
    <location>
        <begin position="2413"/>
        <end position="2431"/>
    </location>
</feature>
<evidence type="ECO:0000256" key="1">
    <source>
        <dbReference type="ARBA" id="ARBA00022741"/>
    </source>
</evidence>
<dbReference type="FunFam" id="2.60.40.150:FF:000290">
    <property type="entry name" value="Domain_of_uncharacterized_function_(DUF3451)_-_pu tative"/>
    <property type="match status" value="1"/>
</dbReference>
<dbReference type="Gene3D" id="1.10.510.10">
    <property type="entry name" value="Transferase(Phosphotransferase) domain 1"/>
    <property type="match status" value="1"/>
</dbReference>
<evidence type="ECO:0000256" key="4">
    <source>
        <dbReference type="SAM" id="Coils"/>
    </source>
</evidence>
<feature type="coiled-coil region" evidence="4">
    <location>
        <begin position="379"/>
        <end position="441"/>
    </location>
</feature>
<dbReference type="EMBL" id="RHLD01000010">
    <property type="protein sequence ID" value="TPP50863.1"/>
    <property type="molecule type" value="Genomic_DNA"/>
</dbReference>
<dbReference type="SUPFAM" id="SSF56112">
    <property type="entry name" value="Protein kinase-like (PK-like)"/>
    <property type="match status" value="1"/>
</dbReference>
<feature type="region of interest" description="Disordered" evidence="5">
    <location>
        <begin position="988"/>
        <end position="1029"/>
    </location>
</feature>
<feature type="region of interest" description="Disordered" evidence="5">
    <location>
        <begin position="76"/>
        <end position="147"/>
    </location>
</feature>
<name>A0A504XQS1_LEIDO</name>
<feature type="compositionally biased region" description="Low complexity" evidence="5">
    <location>
        <begin position="76"/>
        <end position="97"/>
    </location>
</feature>
<keyword evidence="8" id="KW-0808">Transferase</keyword>
<comment type="caution">
    <text evidence="8">The sequence shown here is derived from an EMBL/GenBank/DDBJ whole genome shotgun (WGS) entry which is preliminary data.</text>
</comment>
<dbReference type="VEuPathDB" id="TriTrypDB:LdCL_290008700"/>
<dbReference type="VEuPathDB" id="TriTrypDB:LdCL_290008600"/>
<dbReference type="GO" id="GO:0005524">
    <property type="term" value="F:ATP binding"/>
    <property type="evidence" value="ECO:0007669"/>
    <property type="project" value="UniProtKB-UniRule"/>
</dbReference>
<feature type="compositionally biased region" description="Low complexity" evidence="5">
    <location>
        <begin position="1295"/>
        <end position="1307"/>
    </location>
</feature>
<dbReference type="InterPro" id="IPR035892">
    <property type="entry name" value="C2_domain_sf"/>
</dbReference>
<keyword evidence="4" id="KW-0175">Coiled coil</keyword>
<dbReference type="InterPro" id="IPR008271">
    <property type="entry name" value="Ser/Thr_kinase_AS"/>
</dbReference>
<feature type="region of interest" description="Disordered" evidence="5">
    <location>
        <begin position="1081"/>
        <end position="1220"/>
    </location>
</feature>
<feature type="binding site" evidence="3">
    <location>
        <position position="1411"/>
    </location>
    <ligand>
        <name>ATP</name>
        <dbReference type="ChEBI" id="CHEBI:30616"/>
    </ligand>
</feature>
<dbReference type="GO" id="GO:0004672">
    <property type="term" value="F:protein kinase activity"/>
    <property type="evidence" value="ECO:0007669"/>
    <property type="project" value="InterPro"/>
</dbReference>
<dbReference type="Gene3D" id="2.60.40.150">
    <property type="entry name" value="C2 domain"/>
    <property type="match status" value="1"/>
</dbReference>
<keyword evidence="1 3" id="KW-0547">Nucleotide-binding</keyword>
<feature type="compositionally biased region" description="Low complexity" evidence="5">
    <location>
        <begin position="1011"/>
        <end position="1025"/>
    </location>
</feature>
<dbReference type="VEuPathDB" id="TriTrypDB:LdBPK_290380.1"/>
<dbReference type="PROSITE" id="PS00108">
    <property type="entry name" value="PROTEIN_KINASE_ST"/>
    <property type="match status" value="1"/>
</dbReference>
<feature type="compositionally biased region" description="Low complexity" evidence="5">
    <location>
        <begin position="1154"/>
        <end position="1164"/>
    </location>
</feature>
<reference evidence="9" key="1">
    <citation type="submission" date="2019-02" db="EMBL/GenBank/DDBJ databases">
        <title>FDA dAtabase for Regulatory Grade micrObial Sequences (FDA-ARGOS): Supporting development and validation of Infectious Disease Dx tests.</title>
        <authorList>
            <person name="Duncan R."/>
            <person name="Fisher C."/>
            <person name="Tallon L."/>
            <person name="Sadzewicz L."/>
            <person name="Sengamalay N."/>
            <person name="Ott S."/>
            <person name="Godinez A."/>
            <person name="Nagaraj S."/>
            <person name="Vavikolanu K."/>
            <person name="Vyas G."/>
            <person name="Nadendla S."/>
            <person name="Aluvathingal J."/>
            <person name="Sichtig H."/>
        </authorList>
    </citation>
    <scope>NUCLEOTIDE SEQUENCE [LARGE SCALE GENOMIC DNA]</scope>
    <source>
        <strain evidence="9">FDAARGOS_360</strain>
    </source>
</reference>
<dbReference type="InterPro" id="IPR000719">
    <property type="entry name" value="Prot_kinase_dom"/>
</dbReference>
<dbReference type="VEuPathDB" id="TriTrypDB:LdBPK_290390.1"/>
<dbReference type="Pfam" id="PF00069">
    <property type="entry name" value="Pkinase"/>
    <property type="match status" value="2"/>
</dbReference>
<proteinExistence type="predicted"/>
<keyword evidence="8" id="KW-0418">Kinase</keyword>
<feature type="compositionally biased region" description="Low complexity" evidence="5">
    <location>
        <begin position="1543"/>
        <end position="1557"/>
    </location>
</feature>
<organism evidence="8 9">
    <name type="scientific">Leishmania donovani</name>
    <dbReference type="NCBI Taxonomy" id="5661"/>
    <lineage>
        <taxon>Eukaryota</taxon>
        <taxon>Discoba</taxon>
        <taxon>Euglenozoa</taxon>
        <taxon>Kinetoplastea</taxon>
        <taxon>Metakinetoplastina</taxon>
        <taxon>Trypanosomatida</taxon>
        <taxon>Trypanosomatidae</taxon>
        <taxon>Leishmaniinae</taxon>
        <taxon>Leishmania</taxon>
    </lineage>
</organism>
<dbReference type="PROSITE" id="PS50011">
    <property type="entry name" value="PROTEIN_KINASE_DOM"/>
    <property type="match status" value="1"/>
</dbReference>
<dbReference type="SMART" id="SM00220">
    <property type="entry name" value="S_TKc"/>
    <property type="match status" value="1"/>
</dbReference>
<dbReference type="PROSITE" id="PS50004">
    <property type="entry name" value="C2"/>
    <property type="match status" value="1"/>
</dbReference>
<feature type="compositionally biased region" description="Basic and acidic residues" evidence="5">
    <location>
        <begin position="2320"/>
        <end position="2330"/>
    </location>
</feature>
<dbReference type="GO" id="GO:0005638">
    <property type="term" value="C:lamin filament"/>
    <property type="evidence" value="ECO:0007669"/>
    <property type="project" value="TreeGrafter"/>
</dbReference>
<dbReference type="VEuPathDB" id="TriTrypDB:LDHU3_29.0530"/>
<dbReference type="Gene3D" id="3.30.200.20">
    <property type="entry name" value="Phosphorylase Kinase, domain 1"/>
    <property type="match status" value="2"/>
</dbReference>
<evidence type="ECO:0000313" key="9">
    <source>
        <dbReference type="Proteomes" id="UP000318821"/>
    </source>
</evidence>
<evidence type="ECO:0000313" key="8">
    <source>
        <dbReference type="EMBL" id="TPP50863.1"/>
    </source>
</evidence>
<evidence type="ECO:0000259" key="6">
    <source>
        <dbReference type="PROSITE" id="PS50004"/>
    </source>
</evidence>
<sequence length="2467" mass="262339">MHARSKAHEFCALGVVQRHGATATVTPERDLEDRLQRALHENSILKLQKNELEEKLKKVQTQFRRLVADWRRAQESGAVASPGPASSPCSAALPARPHSAAEAAIRGSSATPSLRGLLPPLNPNQPAHAPTGTSSDTAKQFKKQGSSPNLATAAAGVSEAELAACKAALAHAQLELQQVRAAALAAAKARTTALAASSNATTKSADASAATLAAAKQEAAQLRSQLQQKQELSLKVRLMEADRQATNSVEAGGPDPMEMVTLQGEVHRKASEATLLNSRLQYAQGQVETLKGECNRLIEELKEAHTAHADTKRALFTVEHEAASLRTRCGSMDELELALQRKTAECTNIEQELLKLVGSLQACQRETETAVRLEFDSRLTEVQEMRDTAERERREVERKLLNCQHDLAELRRRLEGTQEDLQLYRGQVAKLEKEKSAMSAQIAFAGHTAAAAAAAGADLTDDDVHRALAVAAIKKRGSRIPKREADVGGTADGGAAATSRGDADAAGAAPAKEAREALDLFEALSWDGDWEQGQMREALATAAMDLELAETRCQQMAEQVEQSREMLRKVSDERDMLLEESIALRGRVTHVQTIFAKQQLQAYRAAATASGLDAEGLITFSIRGLQSQEAAMCRSLGIANLKAPVSFFFTLEGLADYEAMVGPTLRALDDVVDVRFQYEGLAKDAVTLAAIEQTTFCFQLHCAAGETSRLVAMAELPGASLLNAREVLVEDTLNLIDGEGQKVGSILVEFCCARLVLPILLGAPLSDPRAGATSFTLSAPEIKAAMVALRTVCHLRIQVFRAEGLGGSAEAGTAPQPYVFYTATSPLGALNCVRDTVVHPSSRAFTTDPVFDAMPVDHRVIVDPALIRFVAFGVVSFVLFDERATNVQSNLGVVEVALRPLLNSPHATIRVTEKLHPQGTLSHSSVHSRYGGGQSSIDVSSLMTVNVAGLRNSGVLSPLVWQTPRPTSSASLTMLGLNRRDVLSTSSLAPWSMTPKAGHQRQQGRGLEHGSAPTPTQSSSSSSQANDAATTAGSPFFAGAASLVASAEWAALITKLGDFYDFVVRLPGFHTDDRTAFSAMSSRGVDGDAEHKSYHSSELPRSPESPGTLPPSLQQSRDPQRREVLFPDPAEAARQRKTVRSPKSCDASVTHEIVSASAVSVSSEASRRRNNNAGSLERNGKDEESEEDRPSTAPAAGPRRLNSTSRCLSQAPDAEAPPGVTTAFDRYLEQARHMILCADSSEVDRAVALDGLLMRCRELFDLLRDMYTLAHVPGATADRSHLSMVKVLPYDEVSTPSSTSVSSTSSIPPGPALRTQESNSDTKGVPLSSTTQPWNSQLPPLSWRPLTAATAARSKDAFERGRRTSVSSCSSSVACIEVLNNYYVMQLIGVGATGRVYLAVDRHTCKAFAMKTVPRHSRRAVGRRFPLAPMSASDSEALQLEGSTLRAVHIDGAAAHAAGSSTTTNAPLALVRPFSMSVASVRPATRREGTRDSMDVSLCEAALDSLIHVAATSHPSDAAIPFVESVTASSSAMTPGSGDVEAPNTSKKPPPQTSSSKHLNGSSLPICAGGAGLHTTVSRSTNAGESVGGDSVVKSVKSAHSSELPAVEREIRVMRRVCNHPHVAQLKEVIDDDKEDSVHLVMTYAENGPLTVMHGFDAALGCAPCDVVRPFSRCARLLHQLAEALIYVHRQRIVHNDVKPDNILLTEADNILLTDFGESVLISKKLPQMPAAHMSIGAAGGEGLNASVLVPHNRWKSSRGANDSWATLSTADRSPCSSSPAGHTANTSQMMAETSFLPDSSMFLAAGVDVEGRLKGNRSAIGTPAFAAPELIMSSTCSYDSDAWSFGVVLYSVIFGRLPFAAATISETFSEILNSALSFPALEEVPERVGMTETDYHQWVELCTKLLVREPRQRLPLSAVLRHPLFRTPAAVGAKPSTSATGGVEMPRGRRPPSRIHSDLSSTPTLWWPNHSSQASRPVSDKEGSPLMSRAARAAMPPLMSREGAASVSAAANRRCSTEGSKSPLTRGGAVREAVLDRHRLQTMAGSSQASSIFASSGTSMASLSPPAASAGFGRRSKPTVAEAAAPQMWPEIRPLQAARLQCQCAWPNSSPAGRHSFSGASSVHTASFTATGHVGRPREHTLVYKQGFASQSASAIQSPINRSFFSTSTPFKESPPDRVVTPGIQLTSCTDFTSPLPCLLTRAGSSTPDLGTEDHEEDQQDESGKEESRSSNVAGAVIALAAVAAPAPPASPPATSSAGRPRSVAAARGAREDTAAVGPCVQRRCSEEEPCEGDGSSGAGCNFSYWGSSNDVADSGDSENERRKQEINDKASQLPKPPLRPPSGRSAHSSSAVRPLASLQEVVAQHVKPKGRGEHLKSVAGVPYGDSTIAPGSPDNLSATRELVQKARETESPVQQRVSKSSPLSNNLVVNGTACGGSSSPCPSPLKSTSEIPPAQAKKSRFWCHR</sequence>
<feature type="region of interest" description="Disordered" evidence="5">
    <location>
        <begin position="2247"/>
        <end position="2467"/>
    </location>
</feature>
<feature type="coiled-coil region" evidence="4">
    <location>
        <begin position="546"/>
        <end position="580"/>
    </location>
</feature>
<dbReference type="InterPro" id="IPR000008">
    <property type="entry name" value="C2_dom"/>
</dbReference>
<accession>A0A504XQS1</accession>
<feature type="coiled-coil region" evidence="4">
    <location>
        <begin position="28"/>
        <end position="69"/>
    </location>
</feature>
<keyword evidence="2 3" id="KW-0067">ATP-binding</keyword>
<feature type="region of interest" description="Disordered" evidence="5">
    <location>
        <begin position="1295"/>
        <end position="1334"/>
    </location>
</feature>
<evidence type="ECO:0000256" key="3">
    <source>
        <dbReference type="PROSITE-ProRule" id="PRU10141"/>
    </source>
</evidence>
<dbReference type="PANTHER" id="PTHR19956">
    <property type="entry name" value="LAMIN TAIL DOMAIN-CONTAINING PROTEIN 2"/>
    <property type="match status" value="1"/>
</dbReference>
<dbReference type="VEuPathDB" id="TriTrypDB:LDHU3_29.0510"/>
<feature type="coiled-coil region" evidence="4">
    <location>
        <begin position="280"/>
        <end position="307"/>
    </location>
</feature>
<feature type="domain" description="C2" evidence="6">
    <location>
        <begin position="776"/>
        <end position="911"/>
    </location>
</feature>
<feature type="region of interest" description="Disordered" evidence="5">
    <location>
        <begin position="1931"/>
        <end position="1987"/>
    </location>
</feature>
<protein>
    <submittedName>
        <fullName evidence="8">Protein kinase domain family protein</fullName>
    </submittedName>
</protein>
<evidence type="ECO:0000256" key="2">
    <source>
        <dbReference type="ARBA" id="ARBA00022840"/>
    </source>
</evidence>
<dbReference type="PANTHER" id="PTHR19956:SF5">
    <property type="entry name" value="LAMIN TAIL DOMAIN-CONTAINING PROTEIN 2"/>
    <property type="match status" value="1"/>
</dbReference>
<feature type="domain" description="Protein kinase" evidence="7">
    <location>
        <begin position="1382"/>
        <end position="1926"/>
    </location>
</feature>
<feature type="region of interest" description="Disordered" evidence="5">
    <location>
        <begin position="479"/>
        <end position="509"/>
    </location>
</feature>
<evidence type="ECO:0000259" key="7">
    <source>
        <dbReference type="PROSITE" id="PS50011"/>
    </source>
</evidence>
<dbReference type="InterPro" id="IPR011009">
    <property type="entry name" value="Kinase-like_dom_sf"/>
</dbReference>